<dbReference type="EMBL" id="CP060718">
    <property type="protein sequence ID" value="QNN67141.1"/>
    <property type="molecule type" value="Genomic_DNA"/>
</dbReference>
<organism evidence="6 7">
    <name type="scientific">Sphingomonas lutea</name>
    <dbReference type="NCBI Taxonomy" id="1045317"/>
    <lineage>
        <taxon>Bacteria</taxon>
        <taxon>Pseudomonadati</taxon>
        <taxon>Pseudomonadota</taxon>
        <taxon>Alphaproteobacteria</taxon>
        <taxon>Sphingomonadales</taxon>
        <taxon>Sphingomonadaceae</taxon>
        <taxon>Sphingomonas</taxon>
    </lineage>
</organism>
<evidence type="ECO:0000256" key="4">
    <source>
        <dbReference type="ARBA" id="ARBA00023172"/>
    </source>
</evidence>
<keyword evidence="4" id="KW-0233">DNA recombination</keyword>
<keyword evidence="3" id="KW-0238">DNA-binding</keyword>
<dbReference type="GO" id="GO:0015074">
    <property type="term" value="P:DNA integration"/>
    <property type="evidence" value="ECO:0007669"/>
    <property type="project" value="UniProtKB-KW"/>
</dbReference>
<dbReference type="GO" id="GO:0006310">
    <property type="term" value="P:DNA recombination"/>
    <property type="evidence" value="ECO:0007669"/>
    <property type="project" value="UniProtKB-KW"/>
</dbReference>
<dbReference type="InterPro" id="IPR050090">
    <property type="entry name" value="Tyrosine_recombinase_XerCD"/>
</dbReference>
<dbReference type="InterPro" id="IPR011010">
    <property type="entry name" value="DNA_brk_join_enz"/>
</dbReference>
<dbReference type="InterPro" id="IPR013762">
    <property type="entry name" value="Integrase-like_cat_sf"/>
</dbReference>
<dbReference type="Pfam" id="PF00589">
    <property type="entry name" value="Phage_integrase"/>
    <property type="match status" value="1"/>
</dbReference>
<keyword evidence="7" id="KW-1185">Reference proteome</keyword>
<evidence type="ECO:0000256" key="1">
    <source>
        <dbReference type="ARBA" id="ARBA00008857"/>
    </source>
</evidence>
<evidence type="ECO:0000313" key="6">
    <source>
        <dbReference type="EMBL" id="QNN67141.1"/>
    </source>
</evidence>
<accession>A0A7G9SH16</accession>
<sequence length="372" mass="41907">MLLTVRGIDPFCELLDKLRVAARSGLSVTLEPDEVLLLFSDELQFNRATDNNIQAVGVEELISEWLKYHVSLLAAPERYHYSADHLRKFFADERLAGRLGSKVKIRDLTPELQARFREWRFASGASGHTVSRDLAALRGALTWAWKCQRIAKAPPFVADVPAHTRASPRDRVLSPKEIAAIMGVCAGRQDREHLIRFIVIMLGTAGRPQAVLELDHTNIDLERNLIDPSGPGRIHVRKRRVIVPMAKSVRPWVLGIEGKLIRYRVPLAVAGDIQPEFFERETKSIKRCWNAACAEAGVSGATPKTLRHTILTWLAERGVPSEQRQIFAGHSRIGTTARNYEHLSPDYLQNAITEVDAFFDELRKYTCVLKVP</sequence>
<evidence type="ECO:0000259" key="5">
    <source>
        <dbReference type="PROSITE" id="PS51898"/>
    </source>
</evidence>
<keyword evidence="2" id="KW-0229">DNA integration</keyword>
<comment type="similarity">
    <text evidence="1">Belongs to the 'phage' integrase family.</text>
</comment>
<dbReference type="Proteomes" id="UP000515971">
    <property type="component" value="Chromosome"/>
</dbReference>
<dbReference type="Gene3D" id="1.10.150.130">
    <property type="match status" value="1"/>
</dbReference>
<dbReference type="SUPFAM" id="SSF56349">
    <property type="entry name" value="DNA breaking-rejoining enzymes"/>
    <property type="match status" value="1"/>
</dbReference>
<dbReference type="RefSeq" id="WP_187537733.1">
    <property type="nucleotide sequence ID" value="NZ_BAABJT010000001.1"/>
</dbReference>
<reference evidence="6 7" key="1">
    <citation type="submission" date="2020-08" db="EMBL/GenBank/DDBJ databases">
        <title>Genome sequence of Sphingomonas lutea KCTC 23642T.</title>
        <authorList>
            <person name="Hyun D.-W."/>
            <person name="Bae J.-W."/>
        </authorList>
    </citation>
    <scope>NUCLEOTIDE SEQUENCE [LARGE SCALE GENOMIC DNA]</scope>
    <source>
        <strain evidence="6 7">KCTC 23642</strain>
    </source>
</reference>
<dbReference type="KEGG" id="slut:H9L13_10995"/>
<dbReference type="PROSITE" id="PS51898">
    <property type="entry name" value="TYR_RECOMBINASE"/>
    <property type="match status" value="1"/>
</dbReference>
<gene>
    <name evidence="6" type="ORF">H9L13_10995</name>
</gene>
<feature type="domain" description="Tyr recombinase" evidence="5">
    <location>
        <begin position="168"/>
        <end position="353"/>
    </location>
</feature>
<dbReference type="PANTHER" id="PTHR30349:SF64">
    <property type="entry name" value="PROPHAGE INTEGRASE INTD-RELATED"/>
    <property type="match status" value="1"/>
</dbReference>
<dbReference type="InterPro" id="IPR002104">
    <property type="entry name" value="Integrase_catalytic"/>
</dbReference>
<evidence type="ECO:0000256" key="3">
    <source>
        <dbReference type="ARBA" id="ARBA00023125"/>
    </source>
</evidence>
<dbReference type="GO" id="GO:0003677">
    <property type="term" value="F:DNA binding"/>
    <property type="evidence" value="ECO:0007669"/>
    <property type="project" value="UniProtKB-KW"/>
</dbReference>
<proteinExistence type="inferred from homology"/>
<name>A0A7G9SH16_9SPHN</name>
<evidence type="ECO:0000313" key="7">
    <source>
        <dbReference type="Proteomes" id="UP000515971"/>
    </source>
</evidence>
<dbReference type="AlphaFoldDB" id="A0A7G9SH16"/>
<evidence type="ECO:0000256" key="2">
    <source>
        <dbReference type="ARBA" id="ARBA00022908"/>
    </source>
</evidence>
<dbReference type="InterPro" id="IPR010998">
    <property type="entry name" value="Integrase_recombinase_N"/>
</dbReference>
<dbReference type="PANTHER" id="PTHR30349">
    <property type="entry name" value="PHAGE INTEGRASE-RELATED"/>
    <property type="match status" value="1"/>
</dbReference>
<dbReference type="Gene3D" id="1.10.443.10">
    <property type="entry name" value="Intergrase catalytic core"/>
    <property type="match status" value="1"/>
</dbReference>
<protein>
    <submittedName>
        <fullName evidence="6">Tyrosine-type recombinase/integrase</fullName>
    </submittedName>
</protein>